<dbReference type="STRING" id="1127673.GLIP_1672"/>
<accession>K6YSQ7</accession>
<comment type="caution">
    <text evidence="1">The sequence shown here is derived from an EMBL/GenBank/DDBJ whole genome shotgun (WGS) entry which is preliminary data.</text>
</comment>
<organism evidence="1 2">
    <name type="scientific">Aliiglaciecola lipolytica E3</name>
    <dbReference type="NCBI Taxonomy" id="1127673"/>
    <lineage>
        <taxon>Bacteria</taxon>
        <taxon>Pseudomonadati</taxon>
        <taxon>Pseudomonadota</taxon>
        <taxon>Gammaproteobacteria</taxon>
        <taxon>Alteromonadales</taxon>
        <taxon>Alteromonadaceae</taxon>
        <taxon>Aliiglaciecola</taxon>
    </lineage>
</organism>
<gene>
    <name evidence="1" type="ORF">GLIP_1672</name>
</gene>
<sequence>MVEFLQDLWAFLRVRKKIWLMPIILVLALLGALVVATQQSSLATFIYTLF</sequence>
<dbReference type="EMBL" id="BAEN01000035">
    <property type="protein sequence ID" value="GAC14305.1"/>
    <property type="molecule type" value="Genomic_DNA"/>
</dbReference>
<keyword evidence="2" id="KW-1185">Reference proteome</keyword>
<evidence type="ECO:0000313" key="2">
    <source>
        <dbReference type="Proteomes" id="UP000006334"/>
    </source>
</evidence>
<dbReference type="AlphaFoldDB" id="K6YSQ7"/>
<name>K6YSQ7_9ALTE</name>
<protein>
    <submittedName>
        <fullName evidence="1">Uncharacterized protein</fullName>
    </submittedName>
</protein>
<proteinExistence type="predicted"/>
<dbReference type="Proteomes" id="UP000006334">
    <property type="component" value="Unassembled WGS sequence"/>
</dbReference>
<dbReference type="Pfam" id="PF19451">
    <property type="entry name" value="DUF5989"/>
    <property type="match status" value="1"/>
</dbReference>
<dbReference type="RefSeq" id="WP_008844121.1">
    <property type="nucleotide sequence ID" value="NZ_BAEN01000035.1"/>
</dbReference>
<evidence type="ECO:0000313" key="1">
    <source>
        <dbReference type="EMBL" id="GAC14305.1"/>
    </source>
</evidence>
<dbReference type="InterPro" id="IPR046031">
    <property type="entry name" value="DUF5989"/>
</dbReference>
<reference evidence="1 2" key="1">
    <citation type="journal article" date="2017" name="Antonie Van Leeuwenhoek">
        <title>Rhizobium rhizosphaerae sp. nov., a novel species isolated from rice rhizosphere.</title>
        <authorList>
            <person name="Zhao J.J."/>
            <person name="Zhang J."/>
            <person name="Zhang R.J."/>
            <person name="Zhang C.W."/>
            <person name="Yin H.Q."/>
            <person name="Zhang X.X."/>
        </authorList>
    </citation>
    <scope>NUCLEOTIDE SEQUENCE [LARGE SCALE GENOMIC DNA]</scope>
    <source>
        <strain evidence="1 2">E3</strain>
    </source>
</reference>
<dbReference type="eggNOG" id="ENOG5033AFZ">
    <property type="taxonomic scope" value="Bacteria"/>
</dbReference>